<sequence>MSAPIKEYSLNVLATEDIQRARPTVLIMSLTKQYVSQGLKVKVRTRRYDSKEHRMRSKDLPLADRNPPPASKWSEDGMTITIYPFKAWDGSVAEDKSIIYIGVALLNCEMVDPTVDPTMASASHQAPS</sequence>
<dbReference type="AlphaFoldDB" id="A0AAD5YC82"/>
<evidence type="ECO:0000256" key="1">
    <source>
        <dbReference type="SAM" id="MobiDB-lite"/>
    </source>
</evidence>
<comment type="caution">
    <text evidence="2">The sequence shown here is derived from an EMBL/GenBank/DDBJ whole genome shotgun (WGS) entry which is preliminary data.</text>
</comment>
<evidence type="ECO:0000313" key="3">
    <source>
        <dbReference type="Proteomes" id="UP001212997"/>
    </source>
</evidence>
<reference evidence="2" key="1">
    <citation type="submission" date="2022-07" db="EMBL/GenBank/DDBJ databases">
        <title>Genome Sequence of Physisporinus lineatus.</title>
        <authorList>
            <person name="Buettner E."/>
        </authorList>
    </citation>
    <scope>NUCLEOTIDE SEQUENCE</scope>
    <source>
        <strain evidence="2">VT162</strain>
    </source>
</reference>
<evidence type="ECO:0000313" key="2">
    <source>
        <dbReference type="EMBL" id="KAJ3474152.1"/>
    </source>
</evidence>
<gene>
    <name evidence="2" type="ORF">NLI96_g12623</name>
</gene>
<feature type="compositionally biased region" description="Basic and acidic residues" evidence="1">
    <location>
        <begin position="46"/>
        <end position="62"/>
    </location>
</feature>
<feature type="region of interest" description="Disordered" evidence="1">
    <location>
        <begin position="46"/>
        <end position="73"/>
    </location>
</feature>
<dbReference type="Proteomes" id="UP001212997">
    <property type="component" value="Unassembled WGS sequence"/>
</dbReference>
<proteinExistence type="predicted"/>
<name>A0AAD5YC82_9APHY</name>
<keyword evidence="3" id="KW-1185">Reference proteome</keyword>
<organism evidence="2 3">
    <name type="scientific">Meripilus lineatus</name>
    <dbReference type="NCBI Taxonomy" id="2056292"/>
    <lineage>
        <taxon>Eukaryota</taxon>
        <taxon>Fungi</taxon>
        <taxon>Dikarya</taxon>
        <taxon>Basidiomycota</taxon>
        <taxon>Agaricomycotina</taxon>
        <taxon>Agaricomycetes</taxon>
        <taxon>Polyporales</taxon>
        <taxon>Meripilaceae</taxon>
        <taxon>Meripilus</taxon>
    </lineage>
</organism>
<dbReference type="EMBL" id="JANAWD010001138">
    <property type="protein sequence ID" value="KAJ3474152.1"/>
    <property type="molecule type" value="Genomic_DNA"/>
</dbReference>
<protein>
    <submittedName>
        <fullName evidence="2">Uncharacterized protein</fullName>
    </submittedName>
</protein>
<accession>A0AAD5YC82</accession>